<reference evidence="3" key="1">
    <citation type="submission" date="2021-01" db="EMBL/GenBank/DDBJ databases">
        <authorList>
            <person name="Corre E."/>
            <person name="Pelletier E."/>
            <person name="Niang G."/>
            <person name="Scheremetjew M."/>
            <person name="Finn R."/>
            <person name="Kale V."/>
            <person name="Holt S."/>
            <person name="Cochrane G."/>
            <person name="Meng A."/>
            <person name="Brown T."/>
            <person name="Cohen L."/>
        </authorList>
    </citation>
    <scope>NUCLEOTIDE SEQUENCE</scope>
    <source>
        <strain evidence="3">CCMP281</strain>
    </source>
</reference>
<dbReference type="Gene3D" id="1.10.238.10">
    <property type="entry name" value="EF-hand"/>
    <property type="match status" value="1"/>
</dbReference>
<feature type="transmembrane region" description="Helical" evidence="2">
    <location>
        <begin position="167"/>
        <end position="192"/>
    </location>
</feature>
<proteinExistence type="predicted"/>
<keyword evidence="2" id="KW-0472">Membrane</keyword>
<feature type="region of interest" description="Disordered" evidence="1">
    <location>
        <begin position="255"/>
        <end position="353"/>
    </location>
</feature>
<dbReference type="SUPFAM" id="SSF47473">
    <property type="entry name" value="EF-hand"/>
    <property type="match status" value="1"/>
</dbReference>
<dbReference type="InterPro" id="IPR011992">
    <property type="entry name" value="EF-hand-dom_pair"/>
</dbReference>
<organism evidence="3">
    <name type="scientific">Haptolina ericina</name>
    <dbReference type="NCBI Taxonomy" id="156174"/>
    <lineage>
        <taxon>Eukaryota</taxon>
        <taxon>Haptista</taxon>
        <taxon>Haptophyta</taxon>
        <taxon>Prymnesiophyceae</taxon>
        <taxon>Prymnesiales</taxon>
        <taxon>Prymnesiaceae</taxon>
        <taxon>Haptolina</taxon>
    </lineage>
</organism>
<gene>
    <name evidence="3" type="ORF">HERI1096_LOCUS6964</name>
</gene>
<evidence type="ECO:0000256" key="1">
    <source>
        <dbReference type="SAM" id="MobiDB-lite"/>
    </source>
</evidence>
<accession>A0A7S3AJ95</accession>
<dbReference type="AlphaFoldDB" id="A0A7S3AJ95"/>
<feature type="compositionally biased region" description="Low complexity" evidence="1">
    <location>
        <begin position="255"/>
        <end position="274"/>
    </location>
</feature>
<name>A0A7S3AJ95_9EUKA</name>
<feature type="compositionally biased region" description="Acidic residues" evidence="1">
    <location>
        <begin position="394"/>
        <end position="406"/>
    </location>
</feature>
<sequence>MAAGPAAAGGGVTAQEDDAARLIFFERLFFLIDKDSAGWIKLSDASRLLSFAALHLSPLERRKILERADRFSDGRLVRAEFMEACIASLWHSPLWQVEMAMLNFSDSRNMFSRRFQHRWRRAARRVDSAARMLPVVYTALLIVLFELDLSDRYLEDDQLPMFEGPGPISLSVGGVLTILVLPCTWLILVLAGHVARRVAISKKVISRSLKAPLDPRHKARQSFLYIQAALRLSQQQSSIDALTPRRLFGLRGSSFRNASRSSSTPSVAISVATSPKAQNPPRVPSPGPIVPKQDVGRRSATARDPSPRDPLPHLTIRSDPIRPDPARSGAGGAEGGPPHAAHPPTHPTARQRVSARLLQSSRLSMGSAPATSAPSVLEVAVQLHAPAGGGAGGTDDDSDQVEELLNEDVSHTPRLSSAEL</sequence>
<feature type="region of interest" description="Disordered" evidence="1">
    <location>
        <begin position="384"/>
        <end position="420"/>
    </location>
</feature>
<keyword evidence="2" id="KW-0812">Transmembrane</keyword>
<evidence type="ECO:0008006" key="4">
    <source>
        <dbReference type="Google" id="ProtNLM"/>
    </source>
</evidence>
<protein>
    <recommendedName>
        <fullName evidence="4">EF-hand domain-containing protein</fullName>
    </recommendedName>
</protein>
<evidence type="ECO:0000256" key="2">
    <source>
        <dbReference type="SAM" id="Phobius"/>
    </source>
</evidence>
<dbReference type="EMBL" id="HBHX01012525">
    <property type="protein sequence ID" value="CAE0106305.1"/>
    <property type="molecule type" value="Transcribed_RNA"/>
</dbReference>
<keyword evidence="2" id="KW-1133">Transmembrane helix</keyword>
<feature type="transmembrane region" description="Helical" evidence="2">
    <location>
        <begin position="128"/>
        <end position="147"/>
    </location>
</feature>
<evidence type="ECO:0000313" key="3">
    <source>
        <dbReference type="EMBL" id="CAE0106305.1"/>
    </source>
</evidence>